<dbReference type="Gene3D" id="3.40.50.10860">
    <property type="entry name" value="Leucine Dehydrogenase, chain A, domain 1"/>
    <property type="match status" value="1"/>
</dbReference>
<dbReference type="AlphaFoldDB" id="A0A366D821"/>
<feature type="binding site" evidence="8">
    <location>
        <position position="102"/>
    </location>
    <ligand>
        <name>shikimate</name>
        <dbReference type="ChEBI" id="CHEBI:36208"/>
    </ligand>
</feature>
<comment type="catalytic activity">
    <reaction evidence="7 8">
        <text>shikimate + NADP(+) = 3-dehydroshikimate + NADPH + H(+)</text>
        <dbReference type="Rhea" id="RHEA:17737"/>
        <dbReference type="ChEBI" id="CHEBI:15378"/>
        <dbReference type="ChEBI" id="CHEBI:16630"/>
        <dbReference type="ChEBI" id="CHEBI:36208"/>
        <dbReference type="ChEBI" id="CHEBI:57783"/>
        <dbReference type="ChEBI" id="CHEBI:58349"/>
        <dbReference type="EC" id="1.1.1.25"/>
    </reaction>
</comment>
<dbReference type="RefSeq" id="WP_113873073.1">
    <property type="nucleotide sequence ID" value="NZ_QNRF01000001.1"/>
</dbReference>
<dbReference type="Gene3D" id="3.40.50.720">
    <property type="entry name" value="NAD(P)-binding Rossmann-like Domain"/>
    <property type="match status" value="1"/>
</dbReference>
<dbReference type="Pfam" id="PF18317">
    <property type="entry name" value="SDH_C"/>
    <property type="match status" value="1"/>
</dbReference>
<dbReference type="InterPro" id="IPR041121">
    <property type="entry name" value="SDH_C"/>
</dbReference>
<evidence type="ECO:0000256" key="5">
    <source>
        <dbReference type="ARBA" id="ARBA00023002"/>
    </source>
</evidence>
<dbReference type="InterPro" id="IPR036291">
    <property type="entry name" value="NAD(P)-bd_dom_sf"/>
</dbReference>
<name>A0A366D821_9GAMM</name>
<comment type="pathway">
    <text evidence="1 8">Metabolic intermediate biosynthesis; chorismate biosynthesis; chorismate from D-erythrose 4-phosphate and phosphoenolpyruvate: step 4/7.</text>
</comment>
<dbReference type="GO" id="GO:0005829">
    <property type="term" value="C:cytosol"/>
    <property type="evidence" value="ECO:0007669"/>
    <property type="project" value="TreeGrafter"/>
</dbReference>
<dbReference type="GO" id="GO:0004764">
    <property type="term" value="F:shikimate 3-dehydrogenase (NADP+) activity"/>
    <property type="evidence" value="ECO:0007669"/>
    <property type="project" value="UniProtKB-UniRule"/>
</dbReference>
<dbReference type="GO" id="GO:0008652">
    <property type="term" value="P:amino acid biosynthetic process"/>
    <property type="evidence" value="ECO:0007669"/>
    <property type="project" value="UniProtKB-KW"/>
</dbReference>
<comment type="subunit">
    <text evidence="8">Homodimer.</text>
</comment>
<feature type="domain" description="Quinate/shikimate 5-dehydrogenase/glutamyl-tRNA reductase" evidence="9">
    <location>
        <begin position="115"/>
        <end position="188"/>
    </location>
</feature>
<dbReference type="InterPro" id="IPR046346">
    <property type="entry name" value="Aminoacid_DH-like_N_sf"/>
</dbReference>
<evidence type="ECO:0000256" key="2">
    <source>
        <dbReference type="ARBA" id="ARBA00012962"/>
    </source>
</evidence>
<feature type="binding site" evidence="8">
    <location>
        <begin position="14"/>
        <end position="16"/>
    </location>
    <ligand>
        <name>shikimate</name>
        <dbReference type="ChEBI" id="CHEBI:36208"/>
    </ligand>
</feature>
<feature type="binding site" evidence="8">
    <location>
        <position position="240"/>
    </location>
    <ligand>
        <name>shikimate</name>
        <dbReference type="ChEBI" id="CHEBI:36208"/>
    </ligand>
</feature>
<keyword evidence="6 8" id="KW-0057">Aromatic amino acid biosynthesis</keyword>
<feature type="binding site" evidence="8">
    <location>
        <position position="210"/>
    </location>
    <ligand>
        <name>NADP(+)</name>
        <dbReference type="ChEBI" id="CHEBI:58349"/>
    </ligand>
</feature>
<proteinExistence type="inferred from homology"/>
<feature type="domain" description="SDH C-terminal" evidence="11">
    <location>
        <begin position="233"/>
        <end position="256"/>
    </location>
</feature>
<protein>
    <recommendedName>
        <fullName evidence="2 8">Shikimate dehydrogenase (NADP(+))</fullName>
        <shortName evidence="8">SDH</shortName>
        <ecNumber evidence="2 8">1.1.1.25</ecNumber>
    </recommendedName>
</protein>
<keyword evidence="13" id="KW-1185">Reference proteome</keyword>
<keyword evidence="5 8" id="KW-0560">Oxidoreductase</keyword>
<accession>A0A366D821</accession>
<comment type="similarity">
    <text evidence="8">Belongs to the shikimate dehydrogenase family.</text>
</comment>
<dbReference type="HAMAP" id="MF_00222">
    <property type="entry name" value="Shikimate_DH_AroE"/>
    <property type="match status" value="1"/>
</dbReference>
<dbReference type="GO" id="GO:0019632">
    <property type="term" value="P:shikimate metabolic process"/>
    <property type="evidence" value="ECO:0007669"/>
    <property type="project" value="InterPro"/>
</dbReference>
<feature type="binding site" evidence="8">
    <location>
        <position position="86"/>
    </location>
    <ligand>
        <name>shikimate</name>
        <dbReference type="ChEBI" id="CHEBI:36208"/>
    </ligand>
</feature>
<dbReference type="Pfam" id="PF08501">
    <property type="entry name" value="Shikimate_dh_N"/>
    <property type="match status" value="1"/>
</dbReference>
<dbReference type="FunFam" id="3.40.50.10860:FF:000006">
    <property type="entry name" value="Shikimate dehydrogenase (NADP(+))"/>
    <property type="match status" value="1"/>
</dbReference>
<comment type="caution">
    <text evidence="12">The sequence shown here is derived from an EMBL/GenBank/DDBJ whole genome shotgun (WGS) entry which is preliminary data.</text>
</comment>
<evidence type="ECO:0000313" key="13">
    <source>
        <dbReference type="Proteomes" id="UP000252086"/>
    </source>
</evidence>
<feature type="active site" description="Proton acceptor" evidence="8">
    <location>
        <position position="65"/>
    </location>
</feature>
<dbReference type="PANTHER" id="PTHR21089:SF1">
    <property type="entry name" value="BIFUNCTIONAL 3-DEHYDROQUINATE DEHYDRATASE_SHIKIMATE DEHYDROGENASE, CHLOROPLASTIC"/>
    <property type="match status" value="1"/>
</dbReference>
<feature type="binding site" evidence="8">
    <location>
        <position position="61"/>
    </location>
    <ligand>
        <name>shikimate</name>
        <dbReference type="ChEBI" id="CHEBI:36208"/>
    </ligand>
</feature>
<evidence type="ECO:0000256" key="8">
    <source>
        <dbReference type="HAMAP-Rule" id="MF_00222"/>
    </source>
</evidence>
<evidence type="ECO:0000259" key="9">
    <source>
        <dbReference type="Pfam" id="PF01488"/>
    </source>
</evidence>
<evidence type="ECO:0000313" key="12">
    <source>
        <dbReference type="EMBL" id="RBO86202.1"/>
    </source>
</evidence>
<dbReference type="GO" id="GO:0050661">
    <property type="term" value="F:NADP binding"/>
    <property type="evidence" value="ECO:0007669"/>
    <property type="project" value="InterPro"/>
</dbReference>
<sequence>MDQYAVVGNPIAHSKSPAIHAEFALQTKQSMQYTTLLGEDEGFEQQVREFFQQGGKGLNVTVPFKERAYAMCDVLSQRAKQAGAVNTLLMAKNGDLFGDNTDGIGMVRDITINHQQSLKDKRILILGAGGAVRGVLEPVLDEQPASVTIANRTLAKAQQLADHFDCLASSFEALEGPFDIIINGTSASLSGQLPPLKDELVGEQTWCYDMMYGKQRTVFLQWAHELGAAGADGLGMLVGQAAEAFYLWRQTRPDTASLVARLREQMAG</sequence>
<dbReference type="SUPFAM" id="SSF51735">
    <property type="entry name" value="NAD(P)-binding Rossmann-fold domains"/>
    <property type="match status" value="1"/>
</dbReference>
<dbReference type="GO" id="GO:0009073">
    <property type="term" value="P:aromatic amino acid family biosynthetic process"/>
    <property type="evidence" value="ECO:0007669"/>
    <property type="project" value="UniProtKB-KW"/>
</dbReference>
<gene>
    <name evidence="8" type="primary">aroE</name>
    <name evidence="12" type="ORF">DFP76_101479</name>
</gene>
<evidence type="ECO:0000256" key="6">
    <source>
        <dbReference type="ARBA" id="ARBA00023141"/>
    </source>
</evidence>
<dbReference type="InterPro" id="IPR011342">
    <property type="entry name" value="Shikimate_DH"/>
</dbReference>
<dbReference type="NCBIfam" id="TIGR00507">
    <property type="entry name" value="aroE"/>
    <property type="match status" value="1"/>
</dbReference>
<dbReference type="GO" id="GO:0009423">
    <property type="term" value="P:chorismate biosynthetic process"/>
    <property type="evidence" value="ECO:0007669"/>
    <property type="project" value="UniProtKB-UniRule"/>
</dbReference>
<comment type="function">
    <text evidence="8">Involved in the biosynthesis of the chorismate, which leads to the biosynthesis of aromatic amino acids. Catalyzes the reversible NADPH linked reduction of 3-dehydroshikimate (DHSA) to yield shikimate (SA).</text>
</comment>
<dbReference type="CDD" id="cd01065">
    <property type="entry name" value="NAD_bind_Shikimate_DH"/>
    <property type="match status" value="1"/>
</dbReference>
<evidence type="ECO:0000256" key="1">
    <source>
        <dbReference type="ARBA" id="ARBA00004871"/>
    </source>
</evidence>
<dbReference type="EC" id="1.1.1.25" evidence="2 8"/>
<dbReference type="Pfam" id="PF01488">
    <property type="entry name" value="Shikimate_DH"/>
    <property type="match status" value="1"/>
</dbReference>
<evidence type="ECO:0000259" key="10">
    <source>
        <dbReference type="Pfam" id="PF08501"/>
    </source>
</evidence>
<dbReference type="SUPFAM" id="SSF53223">
    <property type="entry name" value="Aminoacid dehydrogenase-like, N-terminal domain"/>
    <property type="match status" value="1"/>
</dbReference>
<feature type="binding site" evidence="8">
    <location>
        <begin position="151"/>
        <end position="156"/>
    </location>
    <ligand>
        <name>NADP(+)</name>
        <dbReference type="ChEBI" id="CHEBI:58349"/>
    </ligand>
</feature>
<dbReference type="UniPathway" id="UPA00053">
    <property type="reaction ID" value="UER00087"/>
</dbReference>
<dbReference type="Proteomes" id="UP000252086">
    <property type="component" value="Unassembled WGS sequence"/>
</dbReference>
<dbReference type="EMBL" id="QNRF01000001">
    <property type="protein sequence ID" value="RBO86202.1"/>
    <property type="molecule type" value="Genomic_DNA"/>
</dbReference>
<reference evidence="12 13" key="1">
    <citation type="submission" date="2018-06" db="EMBL/GenBank/DDBJ databases">
        <title>Genomic Encyclopedia of Type Strains, Phase III (KMG-III): the genomes of soil and plant-associated and newly described type strains.</title>
        <authorList>
            <person name="Whitman W."/>
        </authorList>
    </citation>
    <scope>NUCLEOTIDE SEQUENCE [LARGE SCALE GENOMIC DNA]</scope>
    <source>
        <strain evidence="12 13">CECT 7732</strain>
    </source>
</reference>
<evidence type="ECO:0000259" key="11">
    <source>
        <dbReference type="Pfam" id="PF18317"/>
    </source>
</evidence>
<organism evidence="12 13">
    <name type="scientific">Marinomonas aquiplantarum</name>
    <dbReference type="NCBI Taxonomy" id="491951"/>
    <lineage>
        <taxon>Bacteria</taxon>
        <taxon>Pseudomonadati</taxon>
        <taxon>Pseudomonadota</taxon>
        <taxon>Gammaproteobacteria</taxon>
        <taxon>Oceanospirillales</taxon>
        <taxon>Oceanospirillaceae</taxon>
        <taxon>Marinomonas</taxon>
    </lineage>
</organism>
<dbReference type="NCBIfam" id="NF001310">
    <property type="entry name" value="PRK00258.1-2"/>
    <property type="match status" value="1"/>
</dbReference>
<keyword evidence="3 8" id="KW-0028">Amino-acid biosynthesis</keyword>
<dbReference type="InterPro" id="IPR022893">
    <property type="entry name" value="Shikimate_DH_fam"/>
</dbReference>
<dbReference type="PANTHER" id="PTHR21089">
    <property type="entry name" value="SHIKIMATE DEHYDROGENASE"/>
    <property type="match status" value="1"/>
</dbReference>
<feature type="binding site" evidence="8">
    <location>
        <position position="212"/>
    </location>
    <ligand>
        <name>shikimate</name>
        <dbReference type="ChEBI" id="CHEBI:36208"/>
    </ligand>
</feature>
<evidence type="ECO:0000256" key="3">
    <source>
        <dbReference type="ARBA" id="ARBA00022605"/>
    </source>
</evidence>
<dbReference type="InterPro" id="IPR013708">
    <property type="entry name" value="Shikimate_DH-bd_N"/>
</dbReference>
<dbReference type="InterPro" id="IPR006151">
    <property type="entry name" value="Shikm_DH/Glu-tRNA_Rdtase"/>
</dbReference>
<feature type="domain" description="Shikimate dehydrogenase substrate binding N-terminal" evidence="10">
    <location>
        <begin position="6"/>
        <end position="88"/>
    </location>
</feature>
<evidence type="ECO:0000256" key="4">
    <source>
        <dbReference type="ARBA" id="ARBA00022857"/>
    </source>
</evidence>
<dbReference type="OrthoDB" id="9776868at2"/>
<keyword evidence="4 8" id="KW-0521">NADP</keyword>
<feature type="binding site" evidence="8">
    <location>
        <begin position="127"/>
        <end position="131"/>
    </location>
    <ligand>
        <name>NADP(+)</name>
        <dbReference type="ChEBI" id="CHEBI:58349"/>
    </ligand>
</feature>
<evidence type="ECO:0000256" key="7">
    <source>
        <dbReference type="ARBA" id="ARBA00049442"/>
    </source>
</evidence>
<feature type="binding site" evidence="8">
    <location>
        <position position="233"/>
    </location>
    <ligand>
        <name>NADP(+)</name>
        <dbReference type="ChEBI" id="CHEBI:58349"/>
    </ligand>
</feature>
<comment type="caution">
    <text evidence="8">Lacks conserved residue(s) required for the propagation of feature annotation.</text>
</comment>